<organism evidence="1 2">
    <name type="scientific">Candidatus Nitronauta litoralis</name>
    <dbReference type="NCBI Taxonomy" id="2705533"/>
    <lineage>
        <taxon>Bacteria</taxon>
        <taxon>Pseudomonadati</taxon>
        <taxon>Nitrospinota/Tectimicrobiota group</taxon>
        <taxon>Nitrospinota</taxon>
        <taxon>Nitrospinia</taxon>
        <taxon>Nitrospinales</taxon>
        <taxon>Nitrospinaceae</taxon>
        <taxon>Candidatus Nitronauta</taxon>
    </lineage>
</organism>
<reference evidence="1 2" key="1">
    <citation type="submission" date="2020-02" db="EMBL/GenBank/DDBJ databases">
        <title>Genomic and physiological characterization of two novel Nitrospinaceae genera.</title>
        <authorList>
            <person name="Mueller A.J."/>
            <person name="Jung M.-Y."/>
            <person name="Strachan C.R."/>
            <person name="Herbold C.W."/>
            <person name="Kirkegaard R.H."/>
            <person name="Daims H."/>
        </authorList>
    </citation>
    <scope>NUCLEOTIDE SEQUENCE [LARGE SCALE GENOMIC DNA]</scope>
    <source>
        <strain evidence="1">EB</strain>
    </source>
</reference>
<dbReference type="Gene3D" id="3.40.50.1000">
    <property type="entry name" value="HAD superfamily/HAD-like"/>
    <property type="match status" value="1"/>
</dbReference>
<sequence>MSDRSGLKWVKLKRFISLMFQPESMTTYQSVSRFEDISIERLKTDGIEGVLIDADGTLGPDHARQYSDAVVGHVLKMKESGLKVAIFTNAREDRFHQFPGIPVVSDVPAKPAPEGFLKAMEHFLELENPAQVCMIGDNYLTDGGAVKAGMLFLYVEPIPGPENFIHKWTRDWAFKRCKSNTSP</sequence>
<dbReference type="AlphaFoldDB" id="A0A7T0BZ50"/>
<dbReference type="InterPro" id="IPR036412">
    <property type="entry name" value="HAD-like_sf"/>
</dbReference>
<dbReference type="Pfam" id="PF00702">
    <property type="entry name" value="Hydrolase"/>
    <property type="match status" value="1"/>
</dbReference>
<dbReference type="KEGG" id="nli:G3M70_17805"/>
<keyword evidence="1" id="KW-0378">Hydrolase</keyword>
<dbReference type="InterPro" id="IPR023214">
    <property type="entry name" value="HAD_sf"/>
</dbReference>
<dbReference type="GO" id="GO:0016787">
    <property type="term" value="F:hydrolase activity"/>
    <property type="evidence" value="ECO:0007669"/>
    <property type="project" value="UniProtKB-KW"/>
</dbReference>
<proteinExistence type="predicted"/>
<evidence type="ECO:0000313" key="2">
    <source>
        <dbReference type="Proteomes" id="UP000594688"/>
    </source>
</evidence>
<evidence type="ECO:0000313" key="1">
    <source>
        <dbReference type="EMBL" id="QPJ63625.1"/>
    </source>
</evidence>
<protein>
    <submittedName>
        <fullName evidence="1">HAD hydrolase-like protein</fullName>
    </submittedName>
</protein>
<name>A0A7T0BZ50_9BACT</name>
<dbReference type="Proteomes" id="UP000594688">
    <property type="component" value="Chromosome"/>
</dbReference>
<gene>
    <name evidence="1" type="ORF">G3M70_17805</name>
</gene>
<dbReference type="EMBL" id="CP048685">
    <property type="protein sequence ID" value="QPJ63625.1"/>
    <property type="molecule type" value="Genomic_DNA"/>
</dbReference>
<accession>A0A7T0BZ50</accession>
<dbReference type="SUPFAM" id="SSF56784">
    <property type="entry name" value="HAD-like"/>
    <property type="match status" value="1"/>
</dbReference>